<dbReference type="PANTHER" id="PTHR13184">
    <property type="entry name" value="37S RIBOSOMAL PROTEIN S22"/>
    <property type="match status" value="1"/>
</dbReference>
<dbReference type="OrthoDB" id="9767833at2"/>
<dbReference type="GO" id="GO:0046872">
    <property type="term" value="F:metal ion binding"/>
    <property type="evidence" value="ECO:0007669"/>
    <property type="project" value="UniProtKB-KW"/>
</dbReference>
<evidence type="ECO:0000256" key="5">
    <source>
        <dbReference type="SAM" id="MobiDB-lite"/>
    </source>
</evidence>
<feature type="region of interest" description="Disordered" evidence="5">
    <location>
        <begin position="377"/>
        <end position="410"/>
    </location>
</feature>
<reference evidence="7" key="1">
    <citation type="submission" date="2018-09" db="EMBL/GenBank/DDBJ databases">
        <authorList>
            <person name="Livingstone P.G."/>
            <person name="Whitworth D.E."/>
        </authorList>
    </citation>
    <scope>NUCLEOTIDE SEQUENCE [LARGE SCALE GENOMIC DNA]</scope>
    <source>
        <strain evidence="7">CA054A</strain>
    </source>
</reference>
<comment type="caution">
    <text evidence="6">The sequence shown here is derived from an EMBL/GenBank/DDBJ whole genome shotgun (WGS) entry which is preliminary data.</text>
</comment>
<dbReference type="EMBL" id="RAVZ01000356">
    <property type="protein sequence ID" value="RKG74812.1"/>
    <property type="molecule type" value="Genomic_DNA"/>
</dbReference>
<feature type="compositionally biased region" description="Low complexity" evidence="5">
    <location>
        <begin position="387"/>
        <end position="403"/>
    </location>
</feature>
<proteinExistence type="predicted"/>
<keyword evidence="4" id="KW-0411">Iron-sulfur</keyword>
<evidence type="ECO:0000256" key="4">
    <source>
        <dbReference type="ARBA" id="ARBA00023014"/>
    </source>
</evidence>
<dbReference type="GO" id="GO:0015935">
    <property type="term" value="C:small ribosomal subunit"/>
    <property type="evidence" value="ECO:0007669"/>
    <property type="project" value="TreeGrafter"/>
</dbReference>
<evidence type="ECO:0000256" key="2">
    <source>
        <dbReference type="ARBA" id="ARBA00022946"/>
    </source>
</evidence>
<organism evidence="6 7">
    <name type="scientific">Corallococcus terminator</name>
    <dbReference type="NCBI Taxonomy" id="2316733"/>
    <lineage>
        <taxon>Bacteria</taxon>
        <taxon>Pseudomonadati</taxon>
        <taxon>Myxococcota</taxon>
        <taxon>Myxococcia</taxon>
        <taxon>Myxococcales</taxon>
        <taxon>Cystobacterineae</taxon>
        <taxon>Myxococcaceae</taxon>
        <taxon>Corallococcus</taxon>
    </lineage>
</organism>
<dbReference type="Gene3D" id="3.40.50.150">
    <property type="entry name" value="Vaccinia Virus protein VP39"/>
    <property type="match status" value="1"/>
</dbReference>
<dbReference type="GO" id="GO:0006412">
    <property type="term" value="P:translation"/>
    <property type="evidence" value="ECO:0007669"/>
    <property type="project" value="InterPro"/>
</dbReference>
<dbReference type="Pfam" id="PF09243">
    <property type="entry name" value="Rsm22"/>
    <property type="match status" value="1"/>
</dbReference>
<keyword evidence="6" id="KW-0489">Methyltransferase</keyword>
<name>A0A3A8HUE9_9BACT</name>
<dbReference type="GO" id="GO:0032259">
    <property type="term" value="P:methylation"/>
    <property type="evidence" value="ECO:0007669"/>
    <property type="project" value="UniProtKB-KW"/>
</dbReference>
<keyword evidence="7" id="KW-1185">Reference proteome</keyword>
<protein>
    <submittedName>
        <fullName evidence="6">Methyltransferase domain-containing protein</fullName>
    </submittedName>
</protein>
<accession>A0A3A8HUE9</accession>
<dbReference type="GO" id="GO:0051536">
    <property type="term" value="F:iron-sulfur cluster binding"/>
    <property type="evidence" value="ECO:0007669"/>
    <property type="project" value="UniProtKB-KW"/>
</dbReference>
<dbReference type="Proteomes" id="UP000268094">
    <property type="component" value="Unassembled WGS sequence"/>
</dbReference>
<dbReference type="CDD" id="cd02440">
    <property type="entry name" value="AdoMet_MTases"/>
    <property type="match status" value="1"/>
</dbReference>
<dbReference type="InterPro" id="IPR029063">
    <property type="entry name" value="SAM-dependent_MTases_sf"/>
</dbReference>
<evidence type="ECO:0000256" key="1">
    <source>
        <dbReference type="ARBA" id="ARBA00022723"/>
    </source>
</evidence>
<dbReference type="GO" id="GO:0008168">
    <property type="term" value="F:methyltransferase activity"/>
    <property type="evidence" value="ECO:0007669"/>
    <property type="project" value="UniProtKB-KW"/>
</dbReference>
<dbReference type="PANTHER" id="PTHR13184:SF5">
    <property type="entry name" value="METHYLTRANSFERASE-LIKE PROTEIN 17, MITOCHONDRIAL"/>
    <property type="match status" value="1"/>
</dbReference>
<keyword evidence="2" id="KW-0809">Transit peptide</keyword>
<dbReference type="InterPro" id="IPR015324">
    <property type="entry name" value="Ribosomal_Rsm22-like"/>
</dbReference>
<evidence type="ECO:0000256" key="3">
    <source>
        <dbReference type="ARBA" id="ARBA00023004"/>
    </source>
</evidence>
<dbReference type="GO" id="GO:0003735">
    <property type="term" value="F:structural constituent of ribosome"/>
    <property type="evidence" value="ECO:0007669"/>
    <property type="project" value="TreeGrafter"/>
</dbReference>
<dbReference type="InterPro" id="IPR052571">
    <property type="entry name" value="Mt_RNA_Methyltransferase"/>
</dbReference>
<keyword evidence="1" id="KW-0479">Metal-binding</keyword>
<evidence type="ECO:0000313" key="7">
    <source>
        <dbReference type="Proteomes" id="UP000268094"/>
    </source>
</evidence>
<evidence type="ECO:0000313" key="6">
    <source>
        <dbReference type="EMBL" id="RKG74812.1"/>
    </source>
</evidence>
<keyword evidence="3" id="KW-0408">Iron</keyword>
<keyword evidence="6" id="KW-0808">Transferase</keyword>
<dbReference type="SUPFAM" id="SSF53335">
    <property type="entry name" value="S-adenosyl-L-methionine-dependent methyltransferases"/>
    <property type="match status" value="1"/>
</dbReference>
<dbReference type="AlphaFoldDB" id="A0A3A8HUE9"/>
<gene>
    <name evidence="6" type="ORF">D7V88_34435</name>
</gene>
<sequence length="410" mass="44511">MSNAYSKDLERWLPRLIAVWRAARGKGDGPEGRLTPQEVKEVGAGVKQLSLGLTRDRQLAGARYMDDPRLLGAYLLFYWPVSYAQARQVLGELPNRPRHVLDLGSGPGPVAFAAMDAGASEVTAADRSKPALALALKLATEAGEALATREWDPLKKNAALPDGQYDLVTMGHVVNELYGANDDALKPRAALLEAVLAKVKKGGSLLVMEPALRETSRNLLKVRDLLVERGYGIRAPCLYRGACPALVKETDWCHAERAWPMPRVVEELARTAGFHKESLKMSYLVVAPKGEAWPEPPPGRLFRIVSESLEGKGRQRYIGCGPEGRVGLAMQERHRAEKNERFFHLERGDVIDVTDLETKGDGFALGENAEVRMVAQAGRGVPPGPPKALEAPAAPKAPDTAAAPVPPIKP</sequence>
<dbReference type="RefSeq" id="WP_120544846.1">
    <property type="nucleotide sequence ID" value="NZ_RAVZ01000356.1"/>
</dbReference>